<gene>
    <name evidence="1" type="ORF">L9F63_016181</name>
</gene>
<dbReference type="Proteomes" id="UP001233999">
    <property type="component" value="Unassembled WGS sequence"/>
</dbReference>
<keyword evidence="2" id="KW-1185">Reference proteome</keyword>
<proteinExistence type="predicted"/>
<name>A0AAD8A1B7_DIPPU</name>
<evidence type="ECO:0000313" key="2">
    <source>
        <dbReference type="Proteomes" id="UP001233999"/>
    </source>
</evidence>
<protein>
    <submittedName>
        <fullName evidence="1">Uncharacterized protein</fullName>
    </submittedName>
</protein>
<sequence>SWFYVYNNFYKINYSDKNINYPVNLELAYGCMRSFFLLKGLLHENGLIYGPSNRMRYMSAGADLGNILKNIFILIQ</sequence>
<reference evidence="1" key="2">
    <citation type="submission" date="2023-05" db="EMBL/GenBank/DDBJ databases">
        <authorList>
            <person name="Fouks B."/>
        </authorList>
    </citation>
    <scope>NUCLEOTIDE SEQUENCE</scope>
    <source>
        <strain evidence="1">Stay&amp;Tobe</strain>
        <tissue evidence="1">Testes</tissue>
    </source>
</reference>
<reference evidence="1" key="1">
    <citation type="journal article" date="2023" name="IScience">
        <title>Live-bearing cockroach genome reveals convergent evolutionary mechanisms linked to viviparity in insects and beyond.</title>
        <authorList>
            <person name="Fouks B."/>
            <person name="Harrison M.C."/>
            <person name="Mikhailova A.A."/>
            <person name="Marchal E."/>
            <person name="English S."/>
            <person name="Carruthers M."/>
            <person name="Jennings E.C."/>
            <person name="Chiamaka E.L."/>
            <person name="Frigard R.A."/>
            <person name="Pippel M."/>
            <person name="Attardo G.M."/>
            <person name="Benoit J.B."/>
            <person name="Bornberg-Bauer E."/>
            <person name="Tobe S.S."/>
        </authorList>
    </citation>
    <scope>NUCLEOTIDE SEQUENCE</scope>
    <source>
        <strain evidence="1">Stay&amp;Tobe</strain>
    </source>
</reference>
<evidence type="ECO:0000313" key="1">
    <source>
        <dbReference type="EMBL" id="KAJ9590795.1"/>
    </source>
</evidence>
<feature type="non-terminal residue" evidence="1">
    <location>
        <position position="1"/>
    </location>
</feature>
<dbReference type="EMBL" id="JASPKZ010004195">
    <property type="protein sequence ID" value="KAJ9590795.1"/>
    <property type="molecule type" value="Genomic_DNA"/>
</dbReference>
<feature type="non-terminal residue" evidence="1">
    <location>
        <position position="76"/>
    </location>
</feature>
<accession>A0AAD8A1B7</accession>
<comment type="caution">
    <text evidence="1">The sequence shown here is derived from an EMBL/GenBank/DDBJ whole genome shotgun (WGS) entry which is preliminary data.</text>
</comment>
<dbReference type="AlphaFoldDB" id="A0AAD8A1B7"/>
<organism evidence="1 2">
    <name type="scientific">Diploptera punctata</name>
    <name type="common">Pacific beetle cockroach</name>
    <dbReference type="NCBI Taxonomy" id="6984"/>
    <lineage>
        <taxon>Eukaryota</taxon>
        <taxon>Metazoa</taxon>
        <taxon>Ecdysozoa</taxon>
        <taxon>Arthropoda</taxon>
        <taxon>Hexapoda</taxon>
        <taxon>Insecta</taxon>
        <taxon>Pterygota</taxon>
        <taxon>Neoptera</taxon>
        <taxon>Polyneoptera</taxon>
        <taxon>Dictyoptera</taxon>
        <taxon>Blattodea</taxon>
        <taxon>Blaberoidea</taxon>
        <taxon>Blaberidae</taxon>
        <taxon>Diplopterinae</taxon>
        <taxon>Diploptera</taxon>
    </lineage>
</organism>